<feature type="compositionally biased region" description="Basic residues" evidence="1">
    <location>
        <begin position="294"/>
        <end position="305"/>
    </location>
</feature>
<feature type="region of interest" description="Disordered" evidence="1">
    <location>
        <begin position="283"/>
        <end position="322"/>
    </location>
</feature>
<dbReference type="GO" id="GO:0009535">
    <property type="term" value="C:chloroplast thylakoid membrane"/>
    <property type="evidence" value="ECO:0007669"/>
    <property type="project" value="TreeGrafter"/>
</dbReference>
<keyword evidence="2" id="KW-1133">Transmembrane helix</keyword>
<keyword evidence="2" id="KW-0472">Membrane</keyword>
<reference evidence="4" key="1">
    <citation type="journal article" date="2019" name="Gigascience">
        <title>De novo genome assembly of the endangered Acer yangbiense, a plant species with extremely small populations endemic to Yunnan Province, China.</title>
        <authorList>
            <person name="Yang J."/>
            <person name="Wariss H.M."/>
            <person name="Tao L."/>
            <person name="Zhang R."/>
            <person name="Yun Q."/>
            <person name="Hollingsworth P."/>
            <person name="Dao Z."/>
            <person name="Luo G."/>
            <person name="Guo H."/>
            <person name="Ma Y."/>
            <person name="Sun W."/>
        </authorList>
    </citation>
    <scope>NUCLEOTIDE SEQUENCE [LARGE SCALE GENOMIC DNA]</scope>
    <source>
        <strain evidence="4">cv. br00</strain>
    </source>
</reference>
<evidence type="ECO:0000256" key="2">
    <source>
        <dbReference type="SAM" id="Phobius"/>
    </source>
</evidence>
<comment type="caution">
    <text evidence="3">The sequence shown here is derived from an EMBL/GenBank/DDBJ whole genome shotgun (WGS) entry which is preliminary data.</text>
</comment>
<evidence type="ECO:0000313" key="4">
    <source>
        <dbReference type="Proteomes" id="UP000326939"/>
    </source>
</evidence>
<dbReference type="PANTHER" id="PTHR36735:SF1">
    <property type="entry name" value="TRANSMEMBRANE PROTEIN"/>
    <property type="match status" value="1"/>
</dbReference>
<evidence type="ECO:0000256" key="1">
    <source>
        <dbReference type="SAM" id="MobiDB-lite"/>
    </source>
</evidence>
<dbReference type="EMBL" id="VDCV01000016">
    <property type="protein sequence ID" value="KAB5520348.1"/>
    <property type="molecule type" value="Genomic_DNA"/>
</dbReference>
<feature type="compositionally biased region" description="Basic and acidic residues" evidence="1">
    <location>
        <begin position="283"/>
        <end position="293"/>
    </location>
</feature>
<dbReference type="AlphaFoldDB" id="A0A5N5JLY7"/>
<dbReference type="Proteomes" id="UP000326939">
    <property type="component" value="Chromosome 16"/>
</dbReference>
<evidence type="ECO:0000313" key="3">
    <source>
        <dbReference type="EMBL" id="KAB5520348.1"/>
    </source>
</evidence>
<sequence>MDTAQSTRQMCSSSNDDRARTQWRWTGRGEWKELFNRSEKRVVGCQVGKGSALLRLYRGDGGQLDNKETPYLFVDYRRFEPIAHSRENTNDINPSFLFFFFYPSFVGTDYFCQCVAERDRVSSKWRSSSRCPMAITSYLMISLPPPHLLSVSKTKPPHSYIHNQNKALALTSPLSLSNPLQSRRTVLYKQEIHQRSAQIWKTKATPEEVLPSDTTPLESTQQIVSTSNDDGVGTIISVLLFVAFAALSILTIGLSLVFAPSIIETQMIIYLGVTDFLQKRETEKLKKEDESKKKGGKKRKVRVRSGPRGFGQKIDEVDDFDD</sequence>
<protein>
    <submittedName>
        <fullName evidence="3">Uncharacterized protein</fullName>
    </submittedName>
</protein>
<organism evidence="3 4">
    <name type="scientific">Salix brachista</name>
    <dbReference type="NCBI Taxonomy" id="2182728"/>
    <lineage>
        <taxon>Eukaryota</taxon>
        <taxon>Viridiplantae</taxon>
        <taxon>Streptophyta</taxon>
        <taxon>Embryophyta</taxon>
        <taxon>Tracheophyta</taxon>
        <taxon>Spermatophyta</taxon>
        <taxon>Magnoliopsida</taxon>
        <taxon>eudicotyledons</taxon>
        <taxon>Gunneridae</taxon>
        <taxon>Pentapetalae</taxon>
        <taxon>rosids</taxon>
        <taxon>fabids</taxon>
        <taxon>Malpighiales</taxon>
        <taxon>Salicaceae</taxon>
        <taxon>Saliceae</taxon>
        <taxon>Salix</taxon>
    </lineage>
</organism>
<name>A0A5N5JLY7_9ROSI</name>
<dbReference type="PANTHER" id="PTHR36735">
    <property type="entry name" value="TRANSMEMBRANE PROTEIN"/>
    <property type="match status" value="1"/>
</dbReference>
<keyword evidence="2" id="KW-0812">Transmembrane</keyword>
<keyword evidence="4" id="KW-1185">Reference proteome</keyword>
<accession>A0A5N5JLY7</accession>
<gene>
    <name evidence="3" type="ORF">DKX38_024667</name>
</gene>
<feature type="transmembrane region" description="Helical" evidence="2">
    <location>
        <begin position="235"/>
        <end position="259"/>
    </location>
</feature>
<proteinExistence type="predicted"/>